<dbReference type="InterPro" id="IPR006073">
    <property type="entry name" value="GTP-bd"/>
</dbReference>
<dbReference type="SUPFAM" id="SSF52540">
    <property type="entry name" value="P-loop containing nucleoside triphosphate hydrolases"/>
    <property type="match status" value="1"/>
</dbReference>
<dbReference type="PANTHER" id="PTHR46434:SF1">
    <property type="entry name" value="GENETIC INTERACTOR OF PROHIBITINS 3, MITOCHONDRIAL"/>
    <property type="match status" value="1"/>
</dbReference>
<dbReference type="Proteomes" id="UP000094296">
    <property type="component" value="Unassembled WGS sequence"/>
</dbReference>
<comment type="caution">
    <text evidence="2">The sequence shown here is derived from an EMBL/GenBank/DDBJ whole genome shotgun (WGS) entry which is preliminary data.</text>
</comment>
<dbReference type="CDD" id="cd01855">
    <property type="entry name" value="YqeH"/>
    <property type="match status" value="1"/>
</dbReference>
<dbReference type="OrthoDB" id="9773841at2"/>
<dbReference type="InterPro" id="IPR030378">
    <property type="entry name" value="G_CP_dom"/>
</dbReference>
<keyword evidence="3" id="KW-1185">Reference proteome</keyword>
<feature type="domain" description="CP-type G" evidence="1">
    <location>
        <begin position="70"/>
        <end position="239"/>
    </location>
</feature>
<dbReference type="Pfam" id="PF21516">
    <property type="entry name" value="YqeH-like_C"/>
    <property type="match status" value="1"/>
</dbReference>
<dbReference type="InterPro" id="IPR048422">
    <property type="entry name" value="NOA1/YqeH-like_C"/>
</dbReference>
<gene>
    <name evidence="2" type="ORF">BHF68_08845</name>
</gene>
<protein>
    <submittedName>
        <fullName evidence="2">Ribosome biogenesis GTPase YqeH</fullName>
    </submittedName>
</protein>
<organism evidence="2 3">
    <name type="scientific">Desulfuribacillus alkaliarsenatis</name>
    <dbReference type="NCBI Taxonomy" id="766136"/>
    <lineage>
        <taxon>Bacteria</taxon>
        <taxon>Bacillati</taxon>
        <taxon>Bacillota</taxon>
        <taxon>Desulfuribacillia</taxon>
        <taxon>Desulfuribacillales</taxon>
        <taxon>Desulfuribacillaceae</taxon>
        <taxon>Desulfuribacillus</taxon>
    </lineage>
</organism>
<dbReference type="STRING" id="766136.BHF68_08845"/>
<dbReference type="Pfam" id="PF01926">
    <property type="entry name" value="MMR_HSR1"/>
    <property type="match status" value="1"/>
</dbReference>
<sequence>MDSLTEANIKCYGCGATLQSQTENLPGYVPEKKLKNNEQKKLICKRCHRIKHYNEILQVTLDETKFINILRQVSKDSSAAILYVIDIFDFEGSWLSQVPEYLAEFPIYVVINKADVLPRDINAERIRLWVSDELVQKGLQVEKVFLVSALKRWDLDNLANAVLKHYVNKNIYVIGATNVGKSTLLNRLVPILIGQAEQVKMFDIPEITTSVYSGTTVETLKIPLSSEYAIYDTPGIIKHERLTEQICPKCLQAVIPAKRINPRIYQLNSKQTLFLGGLARFDYLEGDKQPFVCYVSNELNVHRTKLDNADDLYQTHNKDLLTPPCADCAQDFSLNKIIELDIPVYQEIDVVIAGLGWITLKGYKSKLRLYVPEAAEVRTRTALI</sequence>
<proteinExistence type="predicted"/>
<accession>A0A1E5G0E7</accession>
<dbReference type="InterPro" id="IPR027417">
    <property type="entry name" value="P-loop_NTPase"/>
</dbReference>
<dbReference type="PANTHER" id="PTHR46434">
    <property type="entry name" value="GENETIC INTERACTOR OF PROHIBITINS 3, MITOCHONDRIAL"/>
    <property type="match status" value="1"/>
</dbReference>
<reference evidence="2 3" key="1">
    <citation type="submission" date="2016-09" db="EMBL/GenBank/DDBJ databases">
        <title>Draft genome sequence for the type strain of Desulfuribacillus alkaliarsenatis AHT28, an obligately anaerobic, sulfidogenic bacterium isolated from Russian soda lake sediments.</title>
        <authorList>
            <person name="Abin C.A."/>
            <person name="Hollibaugh J.T."/>
        </authorList>
    </citation>
    <scope>NUCLEOTIDE SEQUENCE [LARGE SCALE GENOMIC DNA]</scope>
    <source>
        <strain evidence="2 3">AHT28</strain>
    </source>
</reference>
<dbReference type="PROSITE" id="PS51721">
    <property type="entry name" value="G_CP"/>
    <property type="match status" value="1"/>
</dbReference>
<dbReference type="Gene3D" id="3.40.50.300">
    <property type="entry name" value="P-loop containing nucleotide triphosphate hydrolases"/>
    <property type="match status" value="1"/>
</dbReference>
<evidence type="ECO:0000313" key="3">
    <source>
        <dbReference type="Proteomes" id="UP000094296"/>
    </source>
</evidence>
<dbReference type="EMBL" id="MIJE01000032">
    <property type="protein sequence ID" value="OEF96260.1"/>
    <property type="molecule type" value="Genomic_DNA"/>
</dbReference>
<dbReference type="InterPro" id="IPR019988">
    <property type="entry name" value="GTP-bd_ribosome_bgen_YqeH"/>
</dbReference>
<dbReference type="RefSeq" id="WP_069643766.1">
    <property type="nucleotide sequence ID" value="NZ_MIJE01000032.1"/>
</dbReference>
<dbReference type="GO" id="GO:0005525">
    <property type="term" value="F:GTP binding"/>
    <property type="evidence" value="ECO:0007669"/>
    <property type="project" value="InterPro"/>
</dbReference>
<evidence type="ECO:0000313" key="2">
    <source>
        <dbReference type="EMBL" id="OEF96260.1"/>
    </source>
</evidence>
<dbReference type="NCBIfam" id="TIGR03597">
    <property type="entry name" value="GTPase_YqeH"/>
    <property type="match status" value="1"/>
</dbReference>
<evidence type="ECO:0000259" key="1">
    <source>
        <dbReference type="PROSITE" id="PS51721"/>
    </source>
</evidence>
<name>A0A1E5G0E7_9FIRM</name>
<dbReference type="AlphaFoldDB" id="A0A1E5G0E7"/>
<dbReference type="InterPro" id="IPR050896">
    <property type="entry name" value="Mito_lipid_metab_GTPase"/>
</dbReference>